<dbReference type="RefSeq" id="XP_040775251.1">
    <property type="nucleotide sequence ID" value="XM_040923457.1"/>
</dbReference>
<evidence type="ECO:0000256" key="1">
    <source>
        <dbReference type="SAM" id="MobiDB-lite"/>
    </source>
</evidence>
<proteinExistence type="predicted"/>
<name>A0A9P4Y0S8_CRYP1</name>
<gene>
    <name evidence="2" type="ORF">M406DRAFT_356506</name>
</gene>
<dbReference type="GeneID" id="63840586"/>
<dbReference type="AlphaFoldDB" id="A0A9P4Y0S8"/>
<feature type="compositionally biased region" description="Polar residues" evidence="1">
    <location>
        <begin position="30"/>
        <end position="42"/>
    </location>
</feature>
<feature type="region of interest" description="Disordered" evidence="1">
    <location>
        <begin position="24"/>
        <end position="87"/>
    </location>
</feature>
<evidence type="ECO:0000313" key="2">
    <source>
        <dbReference type="EMBL" id="KAF3764290.1"/>
    </source>
</evidence>
<dbReference type="OrthoDB" id="4033880at2759"/>
<reference evidence="2" key="1">
    <citation type="journal article" date="2020" name="Phytopathology">
        <title>Genome sequence of the chestnut blight fungus Cryphonectria parasitica EP155: A fundamental resource for an archetypical invasive plant pathogen.</title>
        <authorList>
            <person name="Crouch J.A."/>
            <person name="Dawe A."/>
            <person name="Aerts A."/>
            <person name="Barry K."/>
            <person name="Churchill A.C.L."/>
            <person name="Grimwood J."/>
            <person name="Hillman B."/>
            <person name="Milgroom M.G."/>
            <person name="Pangilinan J."/>
            <person name="Smith M."/>
            <person name="Salamov A."/>
            <person name="Schmutz J."/>
            <person name="Yadav J."/>
            <person name="Grigoriev I.V."/>
            <person name="Nuss D."/>
        </authorList>
    </citation>
    <scope>NUCLEOTIDE SEQUENCE</scope>
    <source>
        <strain evidence="2">EP155</strain>
    </source>
</reference>
<organism evidence="2 3">
    <name type="scientific">Cryphonectria parasitica (strain ATCC 38755 / EP155)</name>
    <dbReference type="NCBI Taxonomy" id="660469"/>
    <lineage>
        <taxon>Eukaryota</taxon>
        <taxon>Fungi</taxon>
        <taxon>Dikarya</taxon>
        <taxon>Ascomycota</taxon>
        <taxon>Pezizomycotina</taxon>
        <taxon>Sordariomycetes</taxon>
        <taxon>Sordariomycetidae</taxon>
        <taxon>Diaporthales</taxon>
        <taxon>Cryphonectriaceae</taxon>
        <taxon>Cryphonectria-Endothia species complex</taxon>
        <taxon>Cryphonectria</taxon>
    </lineage>
</organism>
<protein>
    <submittedName>
        <fullName evidence="2">Uncharacterized protein</fullName>
    </submittedName>
</protein>
<sequence length="87" mass="8218">MGALKPVSTGSSVAKKPAGGDAFGALWANASGSGNKKATTTAGPALGQLAKEKSSAGIWGAPATSSKPMGGSQPTTSGSSGLDDLLG</sequence>
<dbReference type="Proteomes" id="UP000803844">
    <property type="component" value="Unassembled WGS sequence"/>
</dbReference>
<accession>A0A9P4Y0S8</accession>
<keyword evidence="3" id="KW-1185">Reference proteome</keyword>
<dbReference type="EMBL" id="MU032348">
    <property type="protein sequence ID" value="KAF3764290.1"/>
    <property type="molecule type" value="Genomic_DNA"/>
</dbReference>
<comment type="caution">
    <text evidence="2">The sequence shown here is derived from an EMBL/GenBank/DDBJ whole genome shotgun (WGS) entry which is preliminary data.</text>
</comment>
<feature type="compositionally biased region" description="Low complexity" evidence="1">
    <location>
        <begin position="70"/>
        <end position="81"/>
    </location>
</feature>
<evidence type="ECO:0000313" key="3">
    <source>
        <dbReference type="Proteomes" id="UP000803844"/>
    </source>
</evidence>